<dbReference type="AlphaFoldDB" id="A0A2T0B1Q8"/>
<dbReference type="Proteomes" id="UP000239706">
    <property type="component" value="Unassembled WGS sequence"/>
</dbReference>
<reference evidence="1 2" key="1">
    <citation type="submission" date="2018-03" db="EMBL/GenBank/DDBJ databases">
        <title>Genome sequence of Clostridium liquoris DSM 100320.</title>
        <authorList>
            <person name="Poehlein A."/>
            <person name="Daniel R."/>
        </authorList>
    </citation>
    <scope>NUCLEOTIDE SEQUENCE [LARGE SCALE GENOMIC DNA]</scope>
    <source>
        <strain evidence="1 2">DSM 100320</strain>
    </source>
</reference>
<gene>
    <name evidence="1" type="ORF">CLLI_21600</name>
</gene>
<evidence type="ECO:0000313" key="2">
    <source>
        <dbReference type="Proteomes" id="UP000239706"/>
    </source>
</evidence>
<proteinExistence type="predicted"/>
<name>A0A2T0B1Q8_9CLOT</name>
<comment type="caution">
    <text evidence="1">The sequence shown here is derived from an EMBL/GenBank/DDBJ whole genome shotgun (WGS) entry which is preliminary data.</text>
</comment>
<sequence>MDKNIQIALLKEELEDLKESFKYQFGDRYMDFPEVRARLEVITNMIAFYEKEDNED</sequence>
<protein>
    <submittedName>
        <fullName evidence="1">Uncharacterized protein</fullName>
    </submittedName>
</protein>
<evidence type="ECO:0000313" key="1">
    <source>
        <dbReference type="EMBL" id="PRR77772.1"/>
    </source>
</evidence>
<keyword evidence="2" id="KW-1185">Reference proteome</keyword>
<dbReference type="RefSeq" id="WP_170063710.1">
    <property type="nucleotide sequence ID" value="NZ_PVXO01000058.1"/>
</dbReference>
<dbReference type="EMBL" id="PVXO01000058">
    <property type="protein sequence ID" value="PRR77772.1"/>
    <property type="molecule type" value="Genomic_DNA"/>
</dbReference>
<accession>A0A2T0B1Q8</accession>
<organism evidence="1 2">
    <name type="scientific">Clostridium liquoris</name>
    <dbReference type="NCBI Taxonomy" id="1289519"/>
    <lineage>
        <taxon>Bacteria</taxon>
        <taxon>Bacillati</taxon>
        <taxon>Bacillota</taxon>
        <taxon>Clostridia</taxon>
        <taxon>Eubacteriales</taxon>
        <taxon>Clostridiaceae</taxon>
        <taxon>Clostridium</taxon>
    </lineage>
</organism>